<evidence type="ECO:0000313" key="3">
    <source>
        <dbReference type="Proteomes" id="UP000176422"/>
    </source>
</evidence>
<feature type="region of interest" description="Disordered" evidence="1">
    <location>
        <begin position="233"/>
        <end position="259"/>
    </location>
</feature>
<dbReference type="EMBL" id="MGIT01000003">
    <property type="protein sequence ID" value="OGM92756.1"/>
    <property type="molecule type" value="Genomic_DNA"/>
</dbReference>
<accession>A0A1F8DWC0</accession>
<proteinExistence type="predicted"/>
<comment type="caution">
    <text evidence="2">The sequence shown here is derived from an EMBL/GenBank/DDBJ whole genome shotgun (WGS) entry which is preliminary data.</text>
</comment>
<dbReference type="Proteomes" id="UP000176422">
    <property type="component" value="Unassembled WGS sequence"/>
</dbReference>
<organism evidence="2 3">
    <name type="scientific">Candidatus Wolfebacteria bacterium RIFOXYB1_FULL_54_12</name>
    <dbReference type="NCBI Taxonomy" id="1802559"/>
    <lineage>
        <taxon>Bacteria</taxon>
        <taxon>Candidatus Wolfeibacteriota</taxon>
    </lineage>
</organism>
<evidence type="ECO:0000256" key="1">
    <source>
        <dbReference type="SAM" id="MobiDB-lite"/>
    </source>
</evidence>
<gene>
    <name evidence="2" type="ORF">A2372_01035</name>
</gene>
<reference evidence="2 3" key="1">
    <citation type="journal article" date="2016" name="Nat. Commun.">
        <title>Thousands of microbial genomes shed light on interconnected biogeochemical processes in an aquifer system.</title>
        <authorList>
            <person name="Anantharaman K."/>
            <person name="Brown C.T."/>
            <person name="Hug L.A."/>
            <person name="Sharon I."/>
            <person name="Castelle C.J."/>
            <person name="Probst A.J."/>
            <person name="Thomas B.C."/>
            <person name="Singh A."/>
            <person name="Wilkins M.J."/>
            <person name="Karaoz U."/>
            <person name="Brodie E.L."/>
            <person name="Williams K.H."/>
            <person name="Hubbard S.S."/>
            <person name="Banfield J.F."/>
        </authorList>
    </citation>
    <scope>NUCLEOTIDE SEQUENCE [LARGE SCALE GENOMIC DNA]</scope>
</reference>
<evidence type="ECO:0000313" key="2">
    <source>
        <dbReference type="EMBL" id="OGM92756.1"/>
    </source>
</evidence>
<dbReference type="STRING" id="1802559.A2372_01035"/>
<name>A0A1F8DWC0_9BACT</name>
<sequence length="290" mass="32363">MTYSTKYPVNTMKHSRISLLISSFAIAIFGGLFMAAPSVQATEITTSLINTAIAKEESPEVLTAEQRKAILKEVISASQHEIATLTETLNDLKLDDAWSLARDHFVATLATSSEYYTGLETRLAEEDISLDEIKSIAADLKEWRETTYTPALKETGNLILIIQTETVHGVVQLRATKIGNDIKKLDKQKLVNTDVLKKYLAQAEHSLKNAQILTDKAKDIYFTASVVPFQPKKEGSADKLNSIAPQEQSPAEELAEIDSQDQVRDLAKESLKEIKAAYELFFKMNDRIRK</sequence>
<protein>
    <submittedName>
        <fullName evidence="2">Uncharacterized protein</fullName>
    </submittedName>
</protein>
<dbReference type="AlphaFoldDB" id="A0A1F8DWC0"/>